<evidence type="ECO:0000256" key="1">
    <source>
        <dbReference type="SAM" id="Phobius"/>
    </source>
</evidence>
<name>A0A8S1NHK7_PARPR</name>
<keyword evidence="3" id="KW-1185">Reference proteome</keyword>
<evidence type="ECO:0000313" key="3">
    <source>
        <dbReference type="Proteomes" id="UP000688137"/>
    </source>
</evidence>
<protein>
    <recommendedName>
        <fullName evidence="4">Transmembrane protein</fullName>
    </recommendedName>
</protein>
<keyword evidence="1" id="KW-0812">Transmembrane</keyword>
<keyword evidence="1" id="KW-0472">Membrane</keyword>
<proteinExistence type="predicted"/>
<gene>
    <name evidence="2" type="ORF">PPRIM_AZ9-3.1.T0820162</name>
</gene>
<dbReference type="AlphaFoldDB" id="A0A8S1NHK7"/>
<organism evidence="2 3">
    <name type="scientific">Paramecium primaurelia</name>
    <dbReference type="NCBI Taxonomy" id="5886"/>
    <lineage>
        <taxon>Eukaryota</taxon>
        <taxon>Sar</taxon>
        <taxon>Alveolata</taxon>
        <taxon>Ciliophora</taxon>
        <taxon>Intramacronucleata</taxon>
        <taxon>Oligohymenophorea</taxon>
        <taxon>Peniculida</taxon>
        <taxon>Parameciidae</taxon>
        <taxon>Paramecium</taxon>
    </lineage>
</organism>
<dbReference type="Proteomes" id="UP000688137">
    <property type="component" value="Unassembled WGS sequence"/>
</dbReference>
<dbReference type="EMBL" id="CAJJDM010000085">
    <property type="protein sequence ID" value="CAD8088963.1"/>
    <property type="molecule type" value="Genomic_DNA"/>
</dbReference>
<feature type="transmembrane region" description="Helical" evidence="1">
    <location>
        <begin position="43"/>
        <end position="65"/>
    </location>
</feature>
<accession>A0A8S1NHK7</accession>
<evidence type="ECO:0008006" key="4">
    <source>
        <dbReference type="Google" id="ProtNLM"/>
    </source>
</evidence>
<reference evidence="2" key="1">
    <citation type="submission" date="2021-01" db="EMBL/GenBank/DDBJ databases">
        <authorList>
            <consortium name="Genoscope - CEA"/>
            <person name="William W."/>
        </authorList>
    </citation>
    <scope>NUCLEOTIDE SEQUENCE</scope>
</reference>
<keyword evidence="1" id="KW-1133">Transmembrane helix</keyword>
<sequence>MNFIIVSKFQSSFYIKDYLIIQLEQLFEQYKINFYIFNQKQPFRIQVLNSLCLKFLLFTIINMILREQAKNLLIKSQNKLNEF</sequence>
<evidence type="ECO:0000313" key="2">
    <source>
        <dbReference type="EMBL" id="CAD8088963.1"/>
    </source>
</evidence>
<comment type="caution">
    <text evidence="2">The sequence shown here is derived from an EMBL/GenBank/DDBJ whole genome shotgun (WGS) entry which is preliminary data.</text>
</comment>